<evidence type="ECO:0000313" key="1">
    <source>
        <dbReference type="EMBL" id="CAD6498647.1"/>
    </source>
</evidence>
<gene>
    <name evidence="1" type="ORF">BGTH12_LOCUS5</name>
</gene>
<protein>
    <submittedName>
        <fullName evidence="1">BgTH12-04308</fullName>
    </submittedName>
</protein>
<dbReference type="AlphaFoldDB" id="A0A9W4CYI3"/>
<dbReference type="EMBL" id="CAJHIT010000001">
    <property type="protein sequence ID" value="CAD6498647.1"/>
    <property type="molecule type" value="Genomic_DNA"/>
</dbReference>
<evidence type="ECO:0000313" key="2">
    <source>
        <dbReference type="Proteomes" id="UP000683417"/>
    </source>
</evidence>
<comment type="caution">
    <text evidence="1">The sequence shown here is derived from an EMBL/GenBank/DDBJ whole genome shotgun (WGS) entry which is preliminary data.</text>
</comment>
<name>A0A9W4CYI3_BLUGR</name>
<reference evidence="1" key="1">
    <citation type="submission" date="2020-10" db="EMBL/GenBank/DDBJ databases">
        <authorList>
            <person name="Muller C M."/>
        </authorList>
    </citation>
    <scope>NUCLEOTIDE SEQUENCE</scope>
    <source>
        <strain evidence="1">THUN-12</strain>
    </source>
</reference>
<organism evidence="1 2">
    <name type="scientific">Blumeria graminis f. sp. triticale</name>
    <dbReference type="NCBI Taxonomy" id="1689686"/>
    <lineage>
        <taxon>Eukaryota</taxon>
        <taxon>Fungi</taxon>
        <taxon>Dikarya</taxon>
        <taxon>Ascomycota</taxon>
        <taxon>Pezizomycotina</taxon>
        <taxon>Leotiomycetes</taxon>
        <taxon>Erysiphales</taxon>
        <taxon>Erysiphaceae</taxon>
        <taxon>Blumeria</taxon>
    </lineage>
</organism>
<proteinExistence type="predicted"/>
<accession>A0A9W4CYI3</accession>
<sequence length="90" mass="10245">MGNSYEGEDKLCDQLLRACRQSTKLAPAIYKPAGDPEELMANLRSTIINHTLASQFFVERSSAPSSEQYYLVRHYNNSRPRDKNQSYGDT</sequence>
<dbReference type="Proteomes" id="UP000683417">
    <property type="component" value="Unassembled WGS sequence"/>
</dbReference>